<accession>A0A5J6JE63</accession>
<keyword evidence="3" id="KW-1185">Reference proteome</keyword>
<keyword evidence="1" id="KW-0472">Membrane</keyword>
<dbReference type="AlphaFoldDB" id="A0A5J6JE63"/>
<dbReference type="Proteomes" id="UP000325563">
    <property type="component" value="Chromosome"/>
</dbReference>
<feature type="transmembrane region" description="Helical" evidence="1">
    <location>
        <begin position="20"/>
        <end position="42"/>
    </location>
</feature>
<proteinExistence type="predicted"/>
<evidence type="ECO:0000256" key="1">
    <source>
        <dbReference type="SAM" id="Phobius"/>
    </source>
</evidence>
<feature type="transmembrane region" description="Helical" evidence="1">
    <location>
        <begin position="48"/>
        <end position="67"/>
    </location>
</feature>
<evidence type="ECO:0000313" key="3">
    <source>
        <dbReference type="Proteomes" id="UP000325563"/>
    </source>
</evidence>
<name>A0A5J6JE63_STRVI</name>
<evidence type="ECO:0000313" key="2">
    <source>
        <dbReference type="EMBL" id="QEV49199.1"/>
    </source>
</evidence>
<dbReference type="GeneID" id="95615297"/>
<gene>
    <name evidence="2" type="ORF">CP980_32680</name>
</gene>
<organism evidence="2 3">
    <name type="scientific">Streptomyces vinaceus</name>
    <dbReference type="NCBI Taxonomy" id="1960"/>
    <lineage>
        <taxon>Bacteria</taxon>
        <taxon>Bacillati</taxon>
        <taxon>Actinomycetota</taxon>
        <taxon>Actinomycetes</taxon>
        <taxon>Kitasatosporales</taxon>
        <taxon>Streptomycetaceae</taxon>
        <taxon>Streptomyces</taxon>
    </lineage>
</organism>
<protein>
    <submittedName>
        <fullName evidence="2">Uncharacterized protein</fullName>
    </submittedName>
</protein>
<keyword evidence="1" id="KW-0812">Transmembrane</keyword>
<sequence>MAVRHSAREEMTGGRPLVAADVLGLFAAQALLATCIAAVALVLPVSTAALAIAGLVAAAAAVTALAGKQRRAHR</sequence>
<dbReference type="KEGG" id="svn:CP980_32680"/>
<dbReference type="EMBL" id="CP023692">
    <property type="protein sequence ID" value="QEV49199.1"/>
    <property type="molecule type" value="Genomic_DNA"/>
</dbReference>
<keyword evidence="1" id="KW-1133">Transmembrane helix</keyword>
<reference evidence="2 3" key="1">
    <citation type="submission" date="2017-09" db="EMBL/GenBank/DDBJ databases">
        <authorList>
            <person name="Lee N."/>
            <person name="Cho B.-K."/>
        </authorList>
    </citation>
    <scope>NUCLEOTIDE SEQUENCE [LARGE SCALE GENOMIC DNA]</scope>
    <source>
        <strain evidence="2 3">ATCC 27476</strain>
    </source>
</reference>
<dbReference type="RefSeq" id="WP_150529808.1">
    <property type="nucleotide sequence ID" value="NZ_BNBW01000016.1"/>
</dbReference>